<dbReference type="Proteomes" id="UP001472677">
    <property type="component" value="Unassembled WGS sequence"/>
</dbReference>
<evidence type="ECO:0000259" key="10">
    <source>
        <dbReference type="Pfam" id="PF03151"/>
    </source>
</evidence>
<evidence type="ECO:0000259" key="9">
    <source>
        <dbReference type="Pfam" id="PF01979"/>
    </source>
</evidence>
<dbReference type="PANTHER" id="PTHR43137:SF1">
    <property type="entry name" value="DIHYDROOROTASE"/>
    <property type="match status" value="1"/>
</dbReference>
<comment type="pathway">
    <text evidence="1">Pyrimidine metabolism; UMP biosynthesis via de novo pathway; (S)-dihydroorotate from bicarbonate: step 3/3.</text>
</comment>
<comment type="similarity">
    <text evidence="2">Belongs to the metallo-dependent hydrolases superfamily. DHOase family. Class II DHOase subfamily.</text>
</comment>
<feature type="transmembrane region" description="Helical" evidence="8">
    <location>
        <begin position="364"/>
        <end position="383"/>
    </location>
</feature>
<name>A0ABR2FTX8_9ROSI</name>
<comment type="caution">
    <text evidence="11">The sequence shown here is derived from an EMBL/GenBank/DDBJ whole genome shotgun (WGS) entry which is preliminary data.</text>
</comment>
<keyword evidence="12" id="KW-1185">Reference proteome</keyword>
<dbReference type="EMBL" id="JBBPBM010000004">
    <property type="protein sequence ID" value="KAK8587705.1"/>
    <property type="molecule type" value="Genomic_DNA"/>
</dbReference>
<dbReference type="CDD" id="cd01294">
    <property type="entry name" value="DHOase"/>
    <property type="match status" value="1"/>
</dbReference>
<feature type="transmembrane region" description="Helical" evidence="8">
    <location>
        <begin position="182"/>
        <end position="207"/>
    </location>
</feature>
<gene>
    <name evidence="11" type="ORF">V6N12_022188</name>
</gene>
<evidence type="ECO:0000256" key="8">
    <source>
        <dbReference type="SAM" id="Phobius"/>
    </source>
</evidence>
<feature type="transmembrane region" description="Helical" evidence="8">
    <location>
        <begin position="302"/>
        <end position="320"/>
    </location>
</feature>
<feature type="transmembrane region" description="Helical" evidence="8">
    <location>
        <begin position="244"/>
        <end position="270"/>
    </location>
</feature>
<feature type="domain" description="Amidohydrolase-related" evidence="9">
    <location>
        <begin position="572"/>
        <end position="883"/>
    </location>
</feature>
<feature type="transmembrane region" description="Helical" evidence="8">
    <location>
        <begin position="327"/>
        <end position="344"/>
    </location>
</feature>
<keyword evidence="8" id="KW-0472">Membrane</keyword>
<keyword evidence="5" id="KW-0378">Hydrolase</keyword>
<proteinExistence type="inferred from homology"/>
<evidence type="ECO:0000256" key="3">
    <source>
        <dbReference type="ARBA" id="ARBA00012860"/>
    </source>
</evidence>
<feature type="transmembrane region" description="Helical" evidence="8">
    <location>
        <begin position="422"/>
        <end position="441"/>
    </location>
</feature>
<dbReference type="HAMAP" id="MF_00219">
    <property type="entry name" value="PyrC_classII"/>
    <property type="match status" value="1"/>
</dbReference>
<evidence type="ECO:0000256" key="7">
    <source>
        <dbReference type="ARBA" id="ARBA00022975"/>
    </source>
</evidence>
<dbReference type="EC" id="3.5.2.3" evidence="3"/>
<feature type="transmembrane region" description="Helical" evidence="8">
    <location>
        <begin position="277"/>
        <end position="296"/>
    </location>
</feature>
<organism evidence="11 12">
    <name type="scientific">Hibiscus sabdariffa</name>
    <name type="common">roselle</name>
    <dbReference type="NCBI Taxonomy" id="183260"/>
    <lineage>
        <taxon>Eukaryota</taxon>
        <taxon>Viridiplantae</taxon>
        <taxon>Streptophyta</taxon>
        <taxon>Embryophyta</taxon>
        <taxon>Tracheophyta</taxon>
        <taxon>Spermatophyta</taxon>
        <taxon>Magnoliopsida</taxon>
        <taxon>eudicotyledons</taxon>
        <taxon>Gunneridae</taxon>
        <taxon>Pentapetalae</taxon>
        <taxon>rosids</taxon>
        <taxon>malvids</taxon>
        <taxon>Malvales</taxon>
        <taxon>Malvaceae</taxon>
        <taxon>Malvoideae</taxon>
        <taxon>Hibiscus</taxon>
    </lineage>
</organism>
<evidence type="ECO:0000256" key="1">
    <source>
        <dbReference type="ARBA" id="ARBA00004880"/>
    </source>
</evidence>
<keyword evidence="8" id="KW-1133">Transmembrane helix</keyword>
<dbReference type="InterPro" id="IPR002195">
    <property type="entry name" value="Dihydroorotase_CS"/>
</dbReference>
<feature type="transmembrane region" description="Helical" evidence="8">
    <location>
        <begin position="395"/>
        <end position="416"/>
    </location>
</feature>
<protein>
    <recommendedName>
        <fullName evidence="3">dihydroorotase</fullName>
        <ecNumber evidence="3">3.5.2.3</ecNumber>
    </recommendedName>
</protein>
<keyword evidence="4" id="KW-0479">Metal-binding</keyword>
<feature type="domain" description="Sugar phosphate transporter" evidence="10">
    <location>
        <begin position="152"/>
        <end position="439"/>
    </location>
</feature>
<evidence type="ECO:0000256" key="4">
    <source>
        <dbReference type="ARBA" id="ARBA00022723"/>
    </source>
</evidence>
<evidence type="ECO:0000256" key="6">
    <source>
        <dbReference type="ARBA" id="ARBA00022833"/>
    </source>
</evidence>
<dbReference type="SUPFAM" id="SSF51556">
    <property type="entry name" value="Metallo-dependent hydrolases"/>
    <property type="match status" value="1"/>
</dbReference>
<dbReference type="InterPro" id="IPR004721">
    <property type="entry name" value="DHOdimr"/>
</dbReference>
<dbReference type="InterPro" id="IPR032466">
    <property type="entry name" value="Metal_Hydrolase"/>
</dbReference>
<dbReference type="NCBIfam" id="TIGR00856">
    <property type="entry name" value="pyrC_dimer"/>
    <property type="match status" value="1"/>
</dbReference>
<reference evidence="11 12" key="1">
    <citation type="journal article" date="2024" name="G3 (Bethesda)">
        <title>Genome assembly of Hibiscus sabdariffa L. provides insights into metabolisms of medicinal natural products.</title>
        <authorList>
            <person name="Kim T."/>
        </authorList>
    </citation>
    <scope>NUCLEOTIDE SEQUENCE [LARGE SCALE GENOMIC DNA]</scope>
    <source>
        <strain evidence="11">TK-2024</strain>
        <tissue evidence="11">Old leaves</tissue>
    </source>
</reference>
<evidence type="ECO:0000313" key="11">
    <source>
        <dbReference type="EMBL" id="KAK8587705.1"/>
    </source>
</evidence>
<dbReference type="Gene3D" id="3.20.20.140">
    <property type="entry name" value="Metal-dependent hydrolases"/>
    <property type="match status" value="1"/>
</dbReference>
<evidence type="ECO:0000256" key="5">
    <source>
        <dbReference type="ARBA" id="ARBA00022801"/>
    </source>
</evidence>
<sequence>MVVSDVDKEKVECIGTTDTHSGNRGSGLRREPSFSRWADEDGTIHLEGLLEHTASSIEGSDFELPMLNQSELENGFVEGIRFSKFPGQRMYLNGGSTMEDLHEKDRNEKYAPFDVENECVGDRSENIGVDGANSTASLKASSNSVSTADVLKTLFFILVWYTFSTFLTLYNKTLLGDELGKFPAPLLMNTIHFTLQALLSKAITWYWSHRFQPSVPMSYRDYFYRVVPTALSTALDVNLSNASLVFISVTFATMCKSAAPIFLLLFAFAFRLESPSFKLSGIMVVISVGVLLTVARETEFDFWGFVFVMLAAVMSGFRWCLKNPLTFMSYVTPVMAVATALLSLCLDPWHEFRNNSYFNSPWHLARTCLLMLFGGTLAFFMVLTEYILVSVTSAVTVTIAGVVKEAVTILVAVFYFHDEFTWLKGAGLVTIMVGVSLFNWYKYLKLQKESPPINPAAKYVILEDEMEEQDDEIPSRGLPPVFSSQSCAVDNRARRFITNNAGETIGGGKNQNIFRHILRERLGCSAPTKMINTLVLPRPSEALKLSSTKFDLARKSKYSRPRMELTLTQPDDWHLHLRDGDLLQAVAPHSAKHFGRAIVMPNLKPPITTTAAAIAYRESILKALPADGNFTPLMTLYLTDKTSPNEIKLARKSGVVFAVKLYPAGATTNSQDGVTDLFGKCLPVLEEMVEENMPLLVHGEVTDPNVDVFDREKVFIDTVLQPLIQRLPRLKIVMEHITTMDAVRFVESGKEGFLAATVTPQHLILNRNAIFQGGLQPHNYCLPVLKRETHRQAIVSAVTSGSKRFFLGTDSAPHERQRKECPCGCAGIYNAPVALSLYAKVFEEAGALHKLEAFTSFNGPDFYGLPRNASKIKLTKNPWKVPKSFSFAFGDIIPMFAGETLQWQPCFP</sequence>
<dbReference type="PROSITE" id="PS00483">
    <property type="entry name" value="DIHYDROOROTASE_2"/>
    <property type="match status" value="1"/>
</dbReference>
<feature type="transmembrane region" description="Helical" evidence="8">
    <location>
        <begin position="150"/>
        <end position="170"/>
    </location>
</feature>
<dbReference type="InterPro" id="IPR004853">
    <property type="entry name" value="Sugar_P_trans_dom"/>
</dbReference>
<dbReference type="Pfam" id="PF03151">
    <property type="entry name" value="TPT"/>
    <property type="match status" value="1"/>
</dbReference>
<dbReference type="PANTHER" id="PTHR43137">
    <property type="entry name" value="DIHYDROOROTASE"/>
    <property type="match status" value="1"/>
</dbReference>
<dbReference type="Pfam" id="PF01979">
    <property type="entry name" value="Amidohydro_1"/>
    <property type="match status" value="1"/>
</dbReference>
<dbReference type="InterPro" id="IPR006680">
    <property type="entry name" value="Amidohydro-rel"/>
</dbReference>
<evidence type="ECO:0000256" key="2">
    <source>
        <dbReference type="ARBA" id="ARBA00005631"/>
    </source>
</evidence>
<keyword evidence="7" id="KW-0665">Pyrimidine biosynthesis</keyword>
<keyword evidence="8" id="KW-0812">Transmembrane</keyword>
<dbReference type="PROSITE" id="PS00482">
    <property type="entry name" value="DIHYDROOROTASE_1"/>
    <property type="match status" value="1"/>
</dbReference>
<accession>A0ABR2FTX8</accession>
<evidence type="ECO:0000313" key="12">
    <source>
        <dbReference type="Proteomes" id="UP001472677"/>
    </source>
</evidence>
<keyword evidence="6" id="KW-0862">Zinc</keyword>